<dbReference type="InterPro" id="IPR021395">
    <property type="entry name" value="DUF3035"/>
</dbReference>
<name>A0A2S7K7N2_9PROT</name>
<evidence type="ECO:0000313" key="3">
    <source>
        <dbReference type="Proteomes" id="UP000239504"/>
    </source>
</evidence>
<feature type="region of interest" description="Disordered" evidence="1">
    <location>
        <begin position="76"/>
        <end position="98"/>
    </location>
</feature>
<keyword evidence="3" id="KW-1185">Reference proteome</keyword>
<protein>
    <submittedName>
        <fullName evidence="2">DUF3035 domain-containing protein</fullName>
    </submittedName>
</protein>
<evidence type="ECO:0000313" key="2">
    <source>
        <dbReference type="EMBL" id="PQA88479.1"/>
    </source>
</evidence>
<reference evidence="2 3" key="1">
    <citation type="submission" date="2017-12" db="EMBL/GenBank/DDBJ databases">
        <authorList>
            <person name="Hurst M.R.H."/>
        </authorList>
    </citation>
    <scope>NUCLEOTIDE SEQUENCE [LARGE SCALE GENOMIC DNA]</scope>
    <source>
        <strain evidence="2 3">SY-3-19</strain>
    </source>
</reference>
<organism evidence="2 3">
    <name type="scientific">Hyphococcus luteus</name>
    <dbReference type="NCBI Taxonomy" id="2058213"/>
    <lineage>
        <taxon>Bacteria</taxon>
        <taxon>Pseudomonadati</taxon>
        <taxon>Pseudomonadota</taxon>
        <taxon>Alphaproteobacteria</taxon>
        <taxon>Parvularculales</taxon>
        <taxon>Parvularculaceae</taxon>
        <taxon>Hyphococcus</taxon>
    </lineage>
</organism>
<gene>
    <name evidence="2" type="ORF">CW354_09330</name>
</gene>
<dbReference type="EMBL" id="PJCH01000005">
    <property type="protein sequence ID" value="PQA88479.1"/>
    <property type="molecule type" value="Genomic_DNA"/>
</dbReference>
<sequence length="212" mass="22454">MREASPMSIVRANLPGGRQKRSGVYGMNKGSALRFVCAMALMGLATSGCGIGKALGGGKNAPDEFAITTKAPLVVPPDYGLRPPRPGETRPQELSPSERAQQVLLGDASAAPPSQGEQLLLRKANALGADPSIRQLLDAENGGRGDKDRSLANQILFWKFIDGKVDDSAAPLRVDNPDEWMAAREKSIKAVIGEEGHVKIEQSKSLGLPGVF</sequence>
<proteinExistence type="predicted"/>
<feature type="region of interest" description="Disordered" evidence="1">
    <location>
        <begin position="1"/>
        <end position="22"/>
    </location>
</feature>
<accession>A0A2S7K7N2</accession>
<comment type="caution">
    <text evidence="2">The sequence shown here is derived from an EMBL/GenBank/DDBJ whole genome shotgun (WGS) entry which is preliminary data.</text>
</comment>
<evidence type="ECO:0000256" key="1">
    <source>
        <dbReference type="SAM" id="MobiDB-lite"/>
    </source>
</evidence>
<dbReference type="Proteomes" id="UP000239504">
    <property type="component" value="Unassembled WGS sequence"/>
</dbReference>
<dbReference type="Pfam" id="PF11233">
    <property type="entry name" value="DUF3035"/>
    <property type="match status" value="1"/>
</dbReference>
<dbReference type="AlphaFoldDB" id="A0A2S7K7N2"/>